<protein>
    <submittedName>
        <fullName evidence="2">ALTO</fullName>
    </submittedName>
</protein>
<evidence type="ECO:0000256" key="1">
    <source>
        <dbReference type="SAM" id="MobiDB-lite"/>
    </source>
</evidence>
<dbReference type="Proteomes" id="UP001226838">
    <property type="component" value="Segment"/>
</dbReference>
<organism evidence="2 3">
    <name type="scientific">Anguilla marmorata adomavirus 1</name>
    <dbReference type="NCBI Taxonomy" id="2175116"/>
    <lineage>
        <taxon>Viruses</taxon>
        <taxon>Adomaviruses</taxon>
    </lineage>
</organism>
<proteinExistence type="predicted"/>
<evidence type="ECO:0000313" key="3">
    <source>
        <dbReference type="Proteomes" id="UP001226838"/>
    </source>
</evidence>
<dbReference type="EMBL" id="MF946550">
    <property type="protein sequence ID" value="AWG87423.1"/>
    <property type="molecule type" value="Genomic_DNA"/>
</dbReference>
<feature type="compositionally biased region" description="Basic residues" evidence="1">
    <location>
        <begin position="114"/>
        <end position="126"/>
    </location>
</feature>
<name>A0A2S1MK53_9VIRU</name>
<sequence>MTTRRPENCAAYWSNMRLTLQGTILNLNLVQVMEVHLGGRCLMTCLKERRRTLMKAHRPAPCPLLTLRDPLMRRVQPQGNGSIQMGKGRRYPEEEQGGCQRTRKGRGLQPLVTWRRRRGRKRMRSQ</sequence>
<reference evidence="2" key="1">
    <citation type="submission" date="2017-09" db="EMBL/GenBank/DDBJ databases">
        <title>Adomaviruses: a putative new virus family provides insights into dsDNA virus evolution.</title>
        <authorList>
            <person name="Welch N.L."/>
            <person name="Yutin N."/>
            <person name="Dill J."/>
            <person name="Camus A."/>
            <person name="Pang Y.-Y.S."/>
            <person name="Schiller J.T."/>
            <person name="Pipas J.M."/>
            <person name="An P."/>
            <person name="Delwart E."/>
            <person name="Koda S."/>
            <person name="Subrimaniam K."/>
            <person name="Waltzek T."/>
            <person name="Koonin E.V."/>
            <person name="Buck C.B."/>
            <person name="Ng T.F.F."/>
        </authorList>
    </citation>
    <scope>NUCLEOTIDE SEQUENCE</scope>
    <source>
        <strain evidence="2">NCI1</strain>
    </source>
</reference>
<feature type="region of interest" description="Disordered" evidence="1">
    <location>
        <begin position="76"/>
        <end position="126"/>
    </location>
</feature>
<accession>A0A2S1MK53</accession>
<evidence type="ECO:0000313" key="2">
    <source>
        <dbReference type="EMBL" id="AWG87423.1"/>
    </source>
</evidence>